<dbReference type="AlphaFoldDB" id="A0A166LSB7"/>
<dbReference type="EMBL" id="LFIW01002722">
    <property type="protein sequence ID" value="KZL63879.1"/>
    <property type="molecule type" value="Genomic_DNA"/>
</dbReference>
<feature type="domain" description="DUF7907" evidence="1">
    <location>
        <begin position="30"/>
        <end position="181"/>
    </location>
</feature>
<comment type="caution">
    <text evidence="2">The sequence shown here is derived from an EMBL/GenBank/DDBJ whole genome shotgun (WGS) entry which is preliminary data.</text>
</comment>
<accession>A0A166LSB7</accession>
<dbReference type="Proteomes" id="UP000076584">
    <property type="component" value="Unassembled WGS sequence"/>
</dbReference>
<reference evidence="2 3" key="1">
    <citation type="submission" date="2015-06" db="EMBL/GenBank/DDBJ databases">
        <title>Survival trade-offs in plant roots during colonization by closely related pathogenic and mutualistic fungi.</title>
        <authorList>
            <person name="Hacquard S."/>
            <person name="Kracher B."/>
            <person name="Hiruma K."/>
            <person name="Weinman A."/>
            <person name="Muench P."/>
            <person name="Garrido Oter R."/>
            <person name="Ver Loren van Themaat E."/>
            <person name="Dallerey J.-F."/>
            <person name="Damm U."/>
            <person name="Henrissat B."/>
            <person name="Lespinet O."/>
            <person name="Thon M."/>
            <person name="Kemen E."/>
            <person name="McHardy A.C."/>
            <person name="Schulze-Lefert P."/>
            <person name="O'Connell R.J."/>
        </authorList>
    </citation>
    <scope>NUCLEOTIDE SEQUENCE [LARGE SCALE GENOMIC DNA]</scope>
    <source>
        <strain evidence="2 3">MAFF 238704</strain>
    </source>
</reference>
<proteinExistence type="predicted"/>
<keyword evidence="3" id="KW-1185">Reference proteome</keyword>
<name>A0A166LSB7_COLIC</name>
<organism evidence="2 3">
    <name type="scientific">Colletotrichum incanum</name>
    <name type="common">Soybean anthracnose fungus</name>
    <dbReference type="NCBI Taxonomy" id="1573173"/>
    <lineage>
        <taxon>Eukaryota</taxon>
        <taxon>Fungi</taxon>
        <taxon>Dikarya</taxon>
        <taxon>Ascomycota</taxon>
        <taxon>Pezizomycotina</taxon>
        <taxon>Sordariomycetes</taxon>
        <taxon>Hypocreomycetidae</taxon>
        <taxon>Glomerellales</taxon>
        <taxon>Glomerellaceae</taxon>
        <taxon>Colletotrichum</taxon>
        <taxon>Colletotrichum spaethianum species complex</taxon>
    </lineage>
</organism>
<dbReference type="Pfam" id="PF25484">
    <property type="entry name" value="DUF7907"/>
    <property type="match status" value="1"/>
</dbReference>
<evidence type="ECO:0000259" key="1">
    <source>
        <dbReference type="Pfam" id="PF25484"/>
    </source>
</evidence>
<dbReference type="OrthoDB" id="3518533at2759"/>
<gene>
    <name evidence="2" type="ORF">CI238_07631</name>
</gene>
<evidence type="ECO:0000313" key="3">
    <source>
        <dbReference type="Proteomes" id="UP000076584"/>
    </source>
</evidence>
<sequence length="182" mass="19065">MVMQILIKSTVLAIAATAANIPARSTDTPDGFRLWANMTYPNLPPEFGPNVQGQELSYVSNTECLADVILVPAGHGSIFRTNGDTVGVAHLGDDSSPSAGMIITPGGTASVPTDNTVELKYSAGTPGVFLTADGLQYPKEGGPKGAGGFMACKRENALVLSFLRWGQRPLIGCTVVQLLPIY</sequence>
<dbReference type="InterPro" id="IPR057229">
    <property type="entry name" value="DUF7907"/>
</dbReference>
<evidence type="ECO:0000313" key="2">
    <source>
        <dbReference type="EMBL" id="KZL63879.1"/>
    </source>
</evidence>
<protein>
    <recommendedName>
        <fullName evidence="1">DUF7907 domain-containing protein</fullName>
    </recommendedName>
</protein>